<evidence type="ECO:0000256" key="4">
    <source>
        <dbReference type="ARBA" id="ARBA00022840"/>
    </source>
</evidence>
<evidence type="ECO:0000256" key="2">
    <source>
        <dbReference type="ARBA" id="ARBA00022448"/>
    </source>
</evidence>
<dbReference type="Pfam" id="PF08352">
    <property type="entry name" value="oligo_HPY"/>
    <property type="match status" value="1"/>
</dbReference>
<evidence type="ECO:0000256" key="3">
    <source>
        <dbReference type="ARBA" id="ARBA00022741"/>
    </source>
</evidence>
<dbReference type="PANTHER" id="PTHR43776:SF7">
    <property type="entry name" value="D,D-DIPEPTIDE TRANSPORT ATP-BINDING PROTEIN DDPF-RELATED"/>
    <property type="match status" value="1"/>
</dbReference>
<dbReference type="InterPro" id="IPR050319">
    <property type="entry name" value="ABC_transp_ATP-bind"/>
</dbReference>
<feature type="domain" description="ABC transporter" evidence="5">
    <location>
        <begin position="4"/>
        <end position="177"/>
    </location>
</feature>
<dbReference type="PANTHER" id="PTHR43776">
    <property type="entry name" value="TRANSPORT ATP-BINDING PROTEIN"/>
    <property type="match status" value="1"/>
</dbReference>
<evidence type="ECO:0000256" key="1">
    <source>
        <dbReference type="ARBA" id="ARBA00005417"/>
    </source>
</evidence>
<protein>
    <recommendedName>
        <fullName evidence="5">ABC transporter domain-containing protein</fullName>
    </recommendedName>
</protein>
<dbReference type="CDD" id="cd03257">
    <property type="entry name" value="ABC_NikE_OppD_transporters"/>
    <property type="match status" value="1"/>
</dbReference>
<dbReference type="SUPFAM" id="SSF52540">
    <property type="entry name" value="P-loop containing nucleoside triphosphate hydrolases"/>
    <property type="match status" value="1"/>
</dbReference>
<sequence>ITHLQKQELMDYRKAVQVVFQDPYSSLSPRMRVGDILAEPLEIHTNLSRAGIRSRVGEVLELVGLPPDAVRLFPHEFSGGQRQRIAIARALVTEAELIILDEPVSALDVSIRAHIITLLEELQQQLGVSYLFIGHDLAAVAHISHRIAVMYLGKIVEIADSLDLCANPRHPYTQALFAASLPSHPDEEKDEIVLSGEVPSALNPPPGCHFHPRCPLAIPACAKSEPKLVEMAPHHWVACDLV</sequence>
<reference evidence="6 7" key="1">
    <citation type="journal article" date="2014" name="Nature">
        <title>An environmental bacterial taxon with a large and distinct metabolic repertoire.</title>
        <authorList>
            <person name="Wilson M.C."/>
            <person name="Mori T."/>
            <person name="Ruckert C."/>
            <person name="Uria A.R."/>
            <person name="Helf M.J."/>
            <person name="Takada K."/>
            <person name="Gernert C."/>
            <person name="Steffens U.A."/>
            <person name="Heycke N."/>
            <person name="Schmitt S."/>
            <person name="Rinke C."/>
            <person name="Helfrich E.J."/>
            <person name="Brachmann A.O."/>
            <person name="Gurgui C."/>
            <person name="Wakimoto T."/>
            <person name="Kracht M."/>
            <person name="Crusemann M."/>
            <person name="Hentschel U."/>
            <person name="Abe I."/>
            <person name="Matsunaga S."/>
            <person name="Kalinowski J."/>
            <person name="Takeyama H."/>
            <person name="Piel J."/>
        </authorList>
    </citation>
    <scope>NUCLEOTIDE SEQUENCE [LARGE SCALE GENOMIC DNA]</scope>
    <source>
        <strain evidence="7">TSY1</strain>
    </source>
</reference>
<dbReference type="HOGENOM" id="CLU_1144609_0_0_7"/>
<keyword evidence="4" id="KW-0067">ATP-binding</keyword>
<dbReference type="InterPro" id="IPR027417">
    <property type="entry name" value="P-loop_NTPase"/>
</dbReference>
<dbReference type="Gene3D" id="3.40.50.300">
    <property type="entry name" value="P-loop containing nucleotide triphosphate hydrolases"/>
    <property type="match status" value="1"/>
</dbReference>
<evidence type="ECO:0000259" key="5">
    <source>
        <dbReference type="PROSITE" id="PS50893"/>
    </source>
</evidence>
<name>W4LGZ1_ENTF1</name>
<dbReference type="Proteomes" id="UP000019141">
    <property type="component" value="Unassembled WGS sequence"/>
</dbReference>
<keyword evidence="3" id="KW-0547">Nucleotide-binding</keyword>
<dbReference type="PROSITE" id="PS50893">
    <property type="entry name" value="ABC_TRANSPORTER_2"/>
    <property type="match status" value="1"/>
</dbReference>
<evidence type="ECO:0000313" key="6">
    <source>
        <dbReference type="EMBL" id="ETW97257.1"/>
    </source>
</evidence>
<dbReference type="NCBIfam" id="TIGR01727">
    <property type="entry name" value="oligo_HPY"/>
    <property type="match status" value="1"/>
</dbReference>
<dbReference type="InterPro" id="IPR017871">
    <property type="entry name" value="ABC_transporter-like_CS"/>
</dbReference>
<keyword evidence="2" id="KW-0813">Transport</keyword>
<proteinExistence type="inferred from homology"/>
<gene>
    <name evidence="6" type="ORF">ETSY1_23380</name>
</gene>
<dbReference type="GO" id="GO:0016887">
    <property type="term" value="F:ATP hydrolysis activity"/>
    <property type="evidence" value="ECO:0007669"/>
    <property type="project" value="InterPro"/>
</dbReference>
<dbReference type="EMBL" id="AZHW01000686">
    <property type="protein sequence ID" value="ETW97257.1"/>
    <property type="molecule type" value="Genomic_DNA"/>
</dbReference>
<dbReference type="AlphaFoldDB" id="W4LGZ1"/>
<accession>W4LGZ1</accession>
<dbReference type="GO" id="GO:0005524">
    <property type="term" value="F:ATP binding"/>
    <property type="evidence" value="ECO:0007669"/>
    <property type="project" value="UniProtKB-KW"/>
</dbReference>
<keyword evidence="7" id="KW-1185">Reference proteome</keyword>
<dbReference type="InterPro" id="IPR003439">
    <property type="entry name" value="ABC_transporter-like_ATP-bd"/>
</dbReference>
<feature type="non-terminal residue" evidence="6">
    <location>
        <position position="1"/>
    </location>
</feature>
<dbReference type="PROSITE" id="PS00211">
    <property type="entry name" value="ABC_TRANSPORTER_1"/>
    <property type="match status" value="1"/>
</dbReference>
<comment type="caution">
    <text evidence="6">The sequence shown here is derived from an EMBL/GenBank/DDBJ whole genome shotgun (WGS) entry which is preliminary data.</text>
</comment>
<dbReference type="GO" id="GO:0015833">
    <property type="term" value="P:peptide transport"/>
    <property type="evidence" value="ECO:0007669"/>
    <property type="project" value="InterPro"/>
</dbReference>
<dbReference type="InterPro" id="IPR013563">
    <property type="entry name" value="Oligopep_ABC_C"/>
</dbReference>
<organism evidence="6 7">
    <name type="scientific">Entotheonella factor</name>
    <dbReference type="NCBI Taxonomy" id="1429438"/>
    <lineage>
        <taxon>Bacteria</taxon>
        <taxon>Pseudomonadati</taxon>
        <taxon>Nitrospinota/Tectimicrobiota group</taxon>
        <taxon>Candidatus Tectimicrobiota</taxon>
        <taxon>Candidatus Entotheonellia</taxon>
        <taxon>Candidatus Entotheonellales</taxon>
        <taxon>Candidatus Entotheonellaceae</taxon>
        <taxon>Candidatus Entotheonella</taxon>
    </lineage>
</organism>
<comment type="similarity">
    <text evidence="1">Belongs to the ABC transporter superfamily.</text>
</comment>
<evidence type="ECO:0000313" key="7">
    <source>
        <dbReference type="Proteomes" id="UP000019141"/>
    </source>
</evidence>
<dbReference type="Pfam" id="PF00005">
    <property type="entry name" value="ABC_tran"/>
    <property type="match status" value="1"/>
</dbReference>